<proteinExistence type="predicted"/>
<dbReference type="EMBL" id="JAPCXC010000108">
    <property type="protein sequence ID" value="KAJ1605103.1"/>
    <property type="molecule type" value="Genomic_DNA"/>
</dbReference>
<dbReference type="AlphaFoldDB" id="A0A9D5DJY2"/>
<accession>A0A9D5DJY2</accession>
<sequence length="132" mass="13836">MWAETVLEPKPVLPMLPAKELERFMGGGGWVPCGGNCFAPWAREDRGVPAPRPTLPGGYETLGELGRVRDVLLGGGGGGSWLCRIPLPVEGRDDAGLIIWGMEGPGWEDEGGGGGGSPEDDGTPGLKTWPWG</sequence>
<protein>
    <submittedName>
        <fullName evidence="2">Uncharacterized protein</fullName>
    </submittedName>
</protein>
<reference evidence="2" key="1">
    <citation type="submission" date="2022-10" db="EMBL/GenBank/DDBJ databases">
        <title>Adaptive evolution leads to modifications in subtelomeric GC content in a zoonotic Cryptosporidium species.</title>
        <authorList>
            <person name="Li J."/>
            <person name="Feng Y."/>
            <person name="Xiao L."/>
        </authorList>
    </citation>
    <scope>NUCLEOTIDE SEQUENCE</scope>
    <source>
        <strain evidence="2">33844</strain>
    </source>
</reference>
<evidence type="ECO:0000256" key="1">
    <source>
        <dbReference type="SAM" id="MobiDB-lite"/>
    </source>
</evidence>
<name>A0A9D5DJY2_9CRYT</name>
<organism evidence="2">
    <name type="scientific">Cryptosporidium canis</name>
    <dbReference type="NCBI Taxonomy" id="195482"/>
    <lineage>
        <taxon>Eukaryota</taxon>
        <taxon>Sar</taxon>
        <taxon>Alveolata</taxon>
        <taxon>Apicomplexa</taxon>
        <taxon>Conoidasida</taxon>
        <taxon>Coccidia</taxon>
        <taxon>Eucoccidiorida</taxon>
        <taxon>Eimeriorina</taxon>
        <taxon>Cryptosporidiidae</taxon>
        <taxon>Cryptosporidium</taxon>
    </lineage>
</organism>
<feature type="region of interest" description="Disordered" evidence="1">
    <location>
        <begin position="99"/>
        <end position="132"/>
    </location>
</feature>
<dbReference type="Proteomes" id="UP001067231">
    <property type="component" value="Unassembled WGS sequence"/>
</dbReference>
<evidence type="ECO:0000313" key="2">
    <source>
        <dbReference type="EMBL" id="KAJ1605103.1"/>
    </source>
</evidence>
<gene>
    <name evidence="2" type="ORF">OJ253_3324</name>
</gene>
<comment type="caution">
    <text evidence="2">The sequence shown here is derived from an EMBL/GenBank/DDBJ whole genome shotgun (WGS) entry which is preliminary data.</text>
</comment>